<dbReference type="PANTHER" id="PTHR21261:SF15">
    <property type="entry name" value="BEATEN PATH IIIA, ISOFORM D-RELATED"/>
    <property type="match status" value="1"/>
</dbReference>
<evidence type="ECO:0000313" key="2">
    <source>
        <dbReference type="Proteomes" id="UP001461498"/>
    </source>
</evidence>
<keyword evidence="2" id="KW-1185">Reference proteome</keyword>
<comment type="caution">
    <text evidence="1">The sequence shown here is derived from an EMBL/GenBank/DDBJ whole genome shotgun (WGS) entry which is preliminary data.</text>
</comment>
<gene>
    <name evidence="1" type="ORF">O3M35_008945</name>
</gene>
<dbReference type="InterPro" id="IPR013783">
    <property type="entry name" value="Ig-like_fold"/>
</dbReference>
<name>A0AAW1D6J9_9HEMI</name>
<organism evidence="1 2">
    <name type="scientific">Rhynocoris fuscipes</name>
    <dbReference type="NCBI Taxonomy" id="488301"/>
    <lineage>
        <taxon>Eukaryota</taxon>
        <taxon>Metazoa</taxon>
        <taxon>Ecdysozoa</taxon>
        <taxon>Arthropoda</taxon>
        <taxon>Hexapoda</taxon>
        <taxon>Insecta</taxon>
        <taxon>Pterygota</taxon>
        <taxon>Neoptera</taxon>
        <taxon>Paraneoptera</taxon>
        <taxon>Hemiptera</taxon>
        <taxon>Heteroptera</taxon>
        <taxon>Panheteroptera</taxon>
        <taxon>Cimicomorpha</taxon>
        <taxon>Reduviidae</taxon>
        <taxon>Harpactorinae</taxon>
        <taxon>Harpactorini</taxon>
        <taxon>Rhynocoris</taxon>
    </lineage>
</organism>
<dbReference type="PANTHER" id="PTHR21261">
    <property type="entry name" value="BEAT PROTEIN"/>
    <property type="match status" value="1"/>
</dbReference>
<dbReference type="Gene3D" id="2.60.40.10">
    <property type="entry name" value="Immunoglobulins"/>
    <property type="match status" value="1"/>
</dbReference>
<dbReference type="EMBL" id="JAPXFL010000006">
    <property type="protein sequence ID" value="KAK9504753.1"/>
    <property type="molecule type" value="Genomic_DNA"/>
</dbReference>
<reference evidence="1 2" key="1">
    <citation type="submission" date="2022-12" db="EMBL/GenBank/DDBJ databases">
        <title>Chromosome-level genome assembly of true bugs.</title>
        <authorList>
            <person name="Ma L."/>
            <person name="Li H."/>
        </authorList>
    </citation>
    <scope>NUCLEOTIDE SEQUENCE [LARGE SCALE GENOMIC DNA]</scope>
    <source>
        <strain evidence="1">Lab_2022b</strain>
    </source>
</reference>
<protein>
    <recommendedName>
        <fullName evidence="3">CD80-like immunoglobulin C2-set domain-containing protein</fullName>
    </recommendedName>
</protein>
<evidence type="ECO:0000313" key="1">
    <source>
        <dbReference type="EMBL" id="KAK9504753.1"/>
    </source>
</evidence>
<evidence type="ECO:0008006" key="3">
    <source>
        <dbReference type="Google" id="ProtNLM"/>
    </source>
</evidence>
<accession>A0AAW1D6J9</accession>
<sequence length="63" mass="7198">MLEGEPVVNLEKKRYSIGDVIRGNCTSPPSNPPANLTWFINGNKVTLPLLFNYLIYIRTFCRI</sequence>
<dbReference type="Proteomes" id="UP001461498">
    <property type="component" value="Unassembled WGS sequence"/>
</dbReference>
<dbReference type="AlphaFoldDB" id="A0AAW1D6J9"/>
<proteinExistence type="predicted"/>